<accession>A0A2W5F5F4</accession>
<protein>
    <submittedName>
        <fullName evidence="1">Uncharacterized protein</fullName>
    </submittedName>
</protein>
<comment type="caution">
    <text evidence="1">The sequence shown here is derived from an EMBL/GenBank/DDBJ whole genome shotgun (WGS) entry which is preliminary data.</text>
</comment>
<organism evidence="1 2">
    <name type="scientific">Pseudopedobacter saltans</name>
    <dbReference type="NCBI Taxonomy" id="151895"/>
    <lineage>
        <taxon>Bacteria</taxon>
        <taxon>Pseudomonadati</taxon>
        <taxon>Bacteroidota</taxon>
        <taxon>Sphingobacteriia</taxon>
        <taxon>Sphingobacteriales</taxon>
        <taxon>Sphingobacteriaceae</taxon>
        <taxon>Pseudopedobacter</taxon>
    </lineage>
</organism>
<gene>
    <name evidence="1" type="ORF">DI598_05120</name>
</gene>
<dbReference type="Proteomes" id="UP000249645">
    <property type="component" value="Unassembled WGS sequence"/>
</dbReference>
<dbReference type="EMBL" id="QFOI01000059">
    <property type="protein sequence ID" value="PZP50648.1"/>
    <property type="molecule type" value="Genomic_DNA"/>
</dbReference>
<dbReference type="AlphaFoldDB" id="A0A2W5F5F4"/>
<evidence type="ECO:0000313" key="2">
    <source>
        <dbReference type="Proteomes" id="UP000249645"/>
    </source>
</evidence>
<sequence length="147" mass="16775">MKKINLLITFVLCLVQGIIGQTKTDLQVTIIQRQDINFNYQTIEEMESDKIVQNAVMLKASTTRNYSKIYCFLQLSNPNSSFFSKLYIQQSNTKNPAIALSSAPQLIYSFAANDSPSDVFFDIKIPRQLKWIPIGNYTFTLIFSSMP</sequence>
<name>A0A2W5F5F4_9SPHI</name>
<reference evidence="1 2" key="1">
    <citation type="submission" date="2017-11" db="EMBL/GenBank/DDBJ databases">
        <title>Infants hospitalized years apart are colonized by the same room-sourced microbial strains.</title>
        <authorList>
            <person name="Brooks B."/>
            <person name="Olm M.R."/>
            <person name="Firek B.A."/>
            <person name="Baker R."/>
            <person name="Thomas B.C."/>
            <person name="Morowitz M.J."/>
            <person name="Banfield J.F."/>
        </authorList>
    </citation>
    <scope>NUCLEOTIDE SEQUENCE [LARGE SCALE GENOMIC DNA]</scope>
    <source>
        <strain evidence="1">S2_009_000_R2_76</strain>
    </source>
</reference>
<proteinExistence type="predicted"/>
<evidence type="ECO:0000313" key="1">
    <source>
        <dbReference type="EMBL" id="PZP50648.1"/>
    </source>
</evidence>